<protein>
    <submittedName>
        <fullName evidence="3">Uncharacterized protein</fullName>
    </submittedName>
</protein>
<gene>
    <name evidence="3" type="ORF">QNM18_12005</name>
</gene>
<evidence type="ECO:0000256" key="1">
    <source>
        <dbReference type="SAM" id="MobiDB-lite"/>
    </source>
</evidence>
<evidence type="ECO:0000313" key="4">
    <source>
        <dbReference type="Proteomes" id="UP001231915"/>
    </source>
</evidence>
<dbReference type="Proteomes" id="UP001231915">
    <property type="component" value="Unassembled WGS sequence"/>
</dbReference>
<dbReference type="EMBL" id="JASJUT010000004">
    <property type="protein sequence ID" value="MDK2595773.1"/>
    <property type="molecule type" value="Genomic_DNA"/>
</dbReference>
<evidence type="ECO:0000313" key="3">
    <source>
        <dbReference type="EMBL" id="MDK2595773.1"/>
    </source>
</evidence>
<feature type="region of interest" description="Disordered" evidence="1">
    <location>
        <begin position="52"/>
        <end position="72"/>
    </location>
</feature>
<proteinExistence type="predicted"/>
<dbReference type="RefSeq" id="WP_284137365.1">
    <property type="nucleotide sequence ID" value="NZ_JASJUT010000004.1"/>
</dbReference>
<comment type="caution">
    <text evidence="3">The sequence shown here is derived from an EMBL/GenBank/DDBJ whole genome shotgun (WGS) entry which is preliminary data.</text>
</comment>
<keyword evidence="2" id="KW-0472">Membrane</keyword>
<keyword evidence="4" id="KW-1185">Reference proteome</keyword>
<keyword evidence="2" id="KW-0812">Transmembrane</keyword>
<sequence>MAFKSLVLSLITSLSLLAFSYLSNLLGHGGTGFILLAVILFTLSVFSVLKPSPNKAQKSQSTAQSSCLAEAK</sequence>
<accession>A0ABT7EL70</accession>
<name>A0ABT7EL70_9GAMM</name>
<feature type="transmembrane region" description="Helical" evidence="2">
    <location>
        <begin position="32"/>
        <end position="49"/>
    </location>
</feature>
<reference evidence="3 4" key="1">
    <citation type="submission" date="2023-05" db="EMBL/GenBank/DDBJ databases">
        <title>Pseudoalteromonas ardens sp. nov., Pseudoalteromonas obscura sp. nov., and Pseudoalteromonas umbrosa sp. nov., isolated from the coral Montipora capitata.</title>
        <authorList>
            <person name="Thomas E.M."/>
            <person name="Smith E.M."/>
            <person name="Papke E."/>
            <person name="Shlafstein M.D."/>
            <person name="Oline D.K."/>
            <person name="Videau P."/>
            <person name="Saw J.H."/>
            <person name="Strangman W.K."/>
            <person name="Ushijima B."/>
        </authorList>
    </citation>
    <scope>NUCLEOTIDE SEQUENCE [LARGE SCALE GENOMIC DNA]</scope>
    <source>
        <strain evidence="3 4">P94</strain>
    </source>
</reference>
<keyword evidence="2" id="KW-1133">Transmembrane helix</keyword>
<evidence type="ECO:0000256" key="2">
    <source>
        <dbReference type="SAM" id="Phobius"/>
    </source>
</evidence>
<organism evidence="3 4">
    <name type="scientific">Pseudoalteromonas obscura</name>
    <dbReference type="NCBI Taxonomy" id="3048491"/>
    <lineage>
        <taxon>Bacteria</taxon>
        <taxon>Pseudomonadati</taxon>
        <taxon>Pseudomonadota</taxon>
        <taxon>Gammaproteobacteria</taxon>
        <taxon>Alteromonadales</taxon>
        <taxon>Pseudoalteromonadaceae</taxon>
        <taxon>Pseudoalteromonas</taxon>
    </lineage>
</organism>
<feature type="compositionally biased region" description="Low complexity" evidence="1">
    <location>
        <begin position="55"/>
        <end position="66"/>
    </location>
</feature>